<gene>
    <name evidence="2" type="ORF">TWF506_006199</name>
</gene>
<evidence type="ECO:0000256" key="1">
    <source>
        <dbReference type="SAM" id="MobiDB-lite"/>
    </source>
</evidence>
<evidence type="ECO:0000313" key="3">
    <source>
        <dbReference type="Proteomes" id="UP001307849"/>
    </source>
</evidence>
<proteinExistence type="predicted"/>
<evidence type="ECO:0000313" key="2">
    <source>
        <dbReference type="EMBL" id="KAK6516290.1"/>
    </source>
</evidence>
<feature type="region of interest" description="Disordered" evidence="1">
    <location>
        <begin position="136"/>
        <end position="155"/>
    </location>
</feature>
<keyword evidence="3" id="KW-1185">Reference proteome</keyword>
<comment type="caution">
    <text evidence="2">The sequence shown here is derived from an EMBL/GenBank/DDBJ whole genome shotgun (WGS) entry which is preliminary data.</text>
</comment>
<feature type="compositionally biased region" description="Polar residues" evidence="1">
    <location>
        <begin position="136"/>
        <end position="149"/>
    </location>
</feature>
<dbReference type="Proteomes" id="UP001307849">
    <property type="component" value="Unassembled WGS sequence"/>
</dbReference>
<sequence length="526" mass="59643">MIKRKPVANGNPSVNTNQESQAKAPNPPAYRIPRKPLSPVAVVPKAFIWPTVVEPTKQIPVESSGTTYATRIENVDGNDHKAFQARASQNNSIEHETQFHQVYTRENVVSGDSRPSIFDTTASRAEVPTNLENATIVSQSQRGNSSTSKPRGLEFENSETILHNSTIENSAKGTTLEDGRPDIYEEFIYQFNGETRALTLITTETLLEKIEIQQKMILDTGFACGDITRSSVGPISKMFHRWFTSQNLSGWPLHLPADLPFESTAELDSLLSVMTSNDIDSIPIDPVEPLLRRKYWNTLWKISVVIRCVCNQLFSTGTVEDLYLSYARMPTDDKSLTHQPVGELISALSREVSDAISKNWLNKGYILLKAGRIWNGAQSVLKYLYHYQLGCFPIDECHQFRNAVLLGFWKQFLEHIASGKPQLEPPQPFNSISELFGVLQAFEKPHEPARYFPNSHPDLQYLVMTNFSNPLESEKYQLVRKEDEYLQEYLLSRQRAIRKKNGGRRLQLSTKCYLQYTPVSKRPNDG</sequence>
<feature type="region of interest" description="Disordered" evidence="1">
    <location>
        <begin position="1"/>
        <end position="35"/>
    </location>
</feature>
<dbReference type="AlphaFoldDB" id="A0AAN8NLN3"/>
<name>A0AAN8NLN3_9PEZI</name>
<protein>
    <submittedName>
        <fullName evidence="2">Uncharacterized protein</fullName>
    </submittedName>
</protein>
<accession>A0AAN8NLN3</accession>
<dbReference type="EMBL" id="JAVHJM010000003">
    <property type="protein sequence ID" value="KAK6516290.1"/>
    <property type="molecule type" value="Genomic_DNA"/>
</dbReference>
<reference evidence="2 3" key="1">
    <citation type="submission" date="2019-10" db="EMBL/GenBank/DDBJ databases">
        <authorList>
            <person name="Palmer J.M."/>
        </authorList>
    </citation>
    <scope>NUCLEOTIDE SEQUENCE [LARGE SCALE GENOMIC DNA]</scope>
    <source>
        <strain evidence="2 3">TWF506</strain>
    </source>
</reference>
<organism evidence="2 3">
    <name type="scientific">Arthrobotrys conoides</name>
    <dbReference type="NCBI Taxonomy" id="74498"/>
    <lineage>
        <taxon>Eukaryota</taxon>
        <taxon>Fungi</taxon>
        <taxon>Dikarya</taxon>
        <taxon>Ascomycota</taxon>
        <taxon>Pezizomycotina</taxon>
        <taxon>Orbiliomycetes</taxon>
        <taxon>Orbiliales</taxon>
        <taxon>Orbiliaceae</taxon>
        <taxon>Arthrobotrys</taxon>
    </lineage>
</organism>
<feature type="compositionally biased region" description="Polar residues" evidence="1">
    <location>
        <begin position="10"/>
        <end position="23"/>
    </location>
</feature>